<feature type="coiled-coil region" evidence="1">
    <location>
        <begin position="30"/>
        <end position="169"/>
    </location>
</feature>
<evidence type="ECO:0008006" key="6">
    <source>
        <dbReference type="Google" id="ProtNLM"/>
    </source>
</evidence>
<name>A0A842HFF9_9BACT</name>
<evidence type="ECO:0000256" key="2">
    <source>
        <dbReference type="SAM" id="MobiDB-lite"/>
    </source>
</evidence>
<reference evidence="4 5" key="1">
    <citation type="submission" date="2020-07" db="EMBL/GenBank/DDBJ databases">
        <authorList>
            <person name="Feng X."/>
        </authorList>
    </citation>
    <scope>NUCLEOTIDE SEQUENCE [LARGE SCALE GENOMIC DNA]</scope>
    <source>
        <strain evidence="4 5">JCM31066</strain>
    </source>
</reference>
<evidence type="ECO:0000313" key="4">
    <source>
        <dbReference type="EMBL" id="MBC2594307.1"/>
    </source>
</evidence>
<dbReference type="SUPFAM" id="SSF57997">
    <property type="entry name" value="Tropomyosin"/>
    <property type="match status" value="1"/>
</dbReference>
<feature type="region of interest" description="Disordered" evidence="2">
    <location>
        <begin position="173"/>
        <end position="216"/>
    </location>
</feature>
<feature type="chain" id="PRO_5032273057" description="Chromosome partition protein Smc" evidence="3">
    <location>
        <begin position="22"/>
        <end position="298"/>
    </location>
</feature>
<gene>
    <name evidence="4" type="ORF">H5P28_08535</name>
</gene>
<protein>
    <recommendedName>
        <fullName evidence="6">Chromosome partition protein Smc</fullName>
    </recommendedName>
</protein>
<comment type="caution">
    <text evidence="4">The sequence shown here is derived from an EMBL/GenBank/DDBJ whole genome shotgun (WGS) entry which is preliminary data.</text>
</comment>
<proteinExistence type="predicted"/>
<dbReference type="Gene3D" id="1.10.287.1490">
    <property type="match status" value="1"/>
</dbReference>
<dbReference type="AlphaFoldDB" id="A0A842HFF9"/>
<evidence type="ECO:0000256" key="3">
    <source>
        <dbReference type="SAM" id="SignalP"/>
    </source>
</evidence>
<feature type="compositionally biased region" description="Polar residues" evidence="2">
    <location>
        <begin position="193"/>
        <end position="216"/>
    </location>
</feature>
<evidence type="ECO:0000313" key="5">
    <source>
        <dbReference type="Proteomes" id="UP000546464"/>
    </source>
</evidence>
<dbReference type="Proteomes" id="UP000546464">
    <property type="component" value="Unassembled WGS sequence"/>
</dbReference>
<organism evidence="4 5">
    <name type="scientific">Ruficoccus amylovorans</name>
    <dbReference type="NCBI Taxonomy" id="1804625"/>
    <lineage>
        <taxon>Bacteria</taxon>
        <taxon>Pseudomonadati</taxon>
        <taxon>Verrucomicrobiota</taxon>
        <taxon>Opitutia</taxon>
        <taxon>Puniceicoccales</taxon>
        <taxon>Cerasicoccaceae</taxon>
        <taxon>Ruficoccus</taxon>
    </lineage>
</organism>
<dbReference type="RefSeq" id="WP_185675294.1">
    <property type="nucleotide sequence ID" value="NZ_JACHVB010000021.1"/>
</dbReference>
<sequence>MKMVSILLRLIAILGACAAVAGWVLTQGKVDEANAKLADKDKLVADAQAQATDARNQLETLQGKIKGLDSDLGASKDRESKALSQYATANRNLTSLQNELQKAKSDLASLKSDNDKLKRELIGQRTSAPDSSTNVAAYESKISALEAQVKTLTSQLADAQAQAQAAASAVTSSAATAASTTPAKTTARVDPTYGSSTYTPAVSNSEAGTATESAPSEPVVTSTATVLKMDTSSGIVIISQPSQGNVSSQTEFGIVKGFEKPLRLKASRVEGAYIITNIVPGQNSARVYKEGDTISIIK</sequence>
<feature type="compositionally biased region" description="Low complexity" evidence="2">
    <location>
        <begin position="173"/>
        <end position="186"/>
    </location>
</feature>
<dbReference type="EMBL" id="JACHVB010000021">
    <property type="protein sequence ID" value="MBC2594307.1"/>
    <property type="molecule type" value="Genomic_DNA"/>
</dbReference>
<accession>A0A842HFF9</accession>
<feature type="signal peptide" evidence="3">
    <location>
        <begin position="1"/>
        <end position="21"/>
    </location>
</feature>
<keyword evidence="1" id="KW-0175">Coiled coil</keyword>
<keyword evidence="5" id="KW-1185">Reference proteome</keyword>
<keyword evidence="3" id="KW-0732">Signal</keyword>
<evidence type="ECO:0000256" key="1">
    <source>
        <dbReference type="SAM" id="Coils"/>
    </source>
</evidence>